<dbReference type="GO" id="GO:0016020">
    <property type="term" value="C:membrane"/>
    <property type="evidence" value="ECO:0007669"/>
    <property type="project" value="UniProtKB-SubCell"/>
</dbReference>
<sequence>MQAGTLVGTSILSAWNVSDRVKYFAYYISYFSAGVPGPYYAWYSDLIPHDHEMRGFLIAVSNMFSYINVIWYTIAVWRTVDAPRFHAGFTAAAIFGAAMISLTVILRFLQKRDDRKRVAENGAREDVETSVEAAPRASVAEAATASIKDGVTLQK</sequence>
<dbReference type="PANTHER" id="PTHR43791:SF37">
    <property type="entry name" value="MAJOR FACILITATOR SUPERFAMILY (MFS) PROFILE DOMAIN-CONTAINING PROTEIN"/>
    <property type="match status" value="1"/>
</dbReference>
<evidence type="ECO:0000313" key="7">
    <source>
        <dbReference type="EMBL" id="OSS49560.1"/>
    </source>
</evidence>
<evidence type="ECO:0000256" key="5">
    <source>
        <dbReference type="ARBA" id="ARBA00023136"/>
    </source>
</evidence>
<evidence type="ECO:0000256" key="6">
    <source>
        <dbReference type="SAM" id="Phobius"/>
    </source>
</evidence>
<evidence type="ECO:0000256" key="4">
    <source>
        <dbReference type="ARBA" id="ARBA00022989"/>
    </source>
</evidence>
<keyword evidence="3 6" id="KW-0812">Transmembrane</keyword>
<keyword evidence="8" id="KW-1185">Reference proteome</keyword>
<dbReference type="EMBL" id="KZ107843">
    <property type="protein sequence ID" value="OSS49560.1"/>
    <property type="molecule type" value="Genomic_DNA"/>
</dbReference>
<organism evidence="7 8">
    <name type="scientific">Epicoccum nigrum</name>
    <name type="common">Soil fungus</name>
    <name type="synonym">Epicoccum purpurascens</name>
    <dbReference type="NCBI Taxonomy" id="105696"/>
    <lineage>
        <taxon>Eukaryota</taxon>
        <taxon>Fungi</taxon>
        <taxon>Dikarya</taxon>
        <taxon>Ascomycota</taxon>
        <taxon>Pezizomycotina</taxon>
        <taxon>Dothideomycetes</taxon>
        <taxon>Pleosporomycetidae</taxon>
        <taxon>Pleosporales</taxon>
        <taxon>Pleosporineae</taxon>
        <taxon>Didymellaceae</taxon>
        <taxon>Epicoccum</taxon>
    </lineage>
</organism>
<reference evidence="7 8" key="1">
    <citation type="journal article" date="2017" name="Genome Announc.">
        <title>Genome sequence of the saprophytic ascomycete Epicoccum nigrum ICMP 19927 strain isolated from New Zealand.</title>
        <authorList>
            <person name="Fokin M."/>
            <person name="Fleetwood D."/>
            <person name="Weir B.S."/>
            <person name="Villas-Boas S.G."/>
        </authorList>
    </citation>
    <scope>NUCLEOTIDE SEQUENCE [LARGE SCALE GENOMIC DNA]</scope>
    <source>
        <strain evidence="7 8">ICMP 19927</strain>
    </source>
</reference>
<dbReference type="AlphaFoldDB" id="A0A1Y2M088"/>
<comment type="subcellular location">
    <subcellularLocation>
        <location evidence="1">Membrane</location>
        <topology evidence="1">Multi-pass membrane protein</topology>
    </subcellularLocation>
</comment>
<dbReference type="InterPro" id="IPR036259">
    <property type="entry name" value="MFS_trans_sf"/>
</dbReference>
<dbReference type="Proteomes" id="UP000193240">
    <property type="component" value="Unassembled WGS sequence"/>
</dbReference>
<evidence type="ECO:0000313" key="8">
    <source>
        <dbReference type="Proteomes" id="UP000193240"/>
    </source>
</evidence>
<evidence type="ECO:0000256" key="2">
    <source>
        <dbReference type="ARBA" id="ARBA00022448"/>
    </source>
</evidence>
<feature type="transmembrane region" description="Helical" evidence="6">
    <location>
        <begin position="55"/>
        <end position="74"/>
    </location>
</feature>
<dbReference type="InParanoid" id="A0A1Y2M088"/>
<feature type="transmembrane region" description="Helical" evidence="6">
    <location>
        <begin position="24"/>
        <end position="43"/>
    </location>
</feature>
<keyword evidence="2" id="KW-0813">Transport</keyword>
<evidence type="ECO:0000256" key="3">
    <source>
        <dbReference type="ARBA" id="ARBA00022692"/>
    </source>
</evidence>
<dbReference type="GO" id="GO:0022857">
    <property type="term" value="F:transmembrane transporter activity"/>
    <property type="evidence" value="ECO:0007669"/>
    <property type="project" value="TreeGrafter"/>
</dbReference>
<proteinExistence type="predicted"/>
<evidence type="ECO:0008006" key="9">
    <source>
        <dbReference type="Google" id="ProtNLM"/>
    </source>
</evidence>
<feature type="transmembrane region" description="Helical" evidence="6">
    <location>
        <begin position="86"/>
        <end position="109"/>
    </location>
</feature>
<dbReference type="PANTHER" id="PTHR43791">
    <property type="entry name" value="PERMEASE-RELATED"/>
    <property type="match status" value="1"/>
</dbReference>
<gene>
    <name evidence="7" type="ORF">B5807_06246</name>
</gene>
<keyword evidence="5 6" id="KW-0472">Membrane</keyword>
<accession>A0A1Y2M088</accession>
<evidence type="ECO:0000256" key="1">
    <source>
        <dbReference type="ARBA" id="ARBA00004141"/>
    </source>
</evidence>
<protein>
    <recommendedName>
        <fullName evidence="9">Major facilitator superfamily (MFS) profile domain-containing protein</fullName>
    </recommendedName>
</protein>
<dbReference type="SUPFAM" id="SSF103473">
    <property type="entry name" value="MFS general substrate transporter"/>
    <property type="match status" value="1"/>
</dbReference>
<keyword evidence="4 6" id="KW-1133">Transmembrane helix</keyword>
<name>A0A1Y2M088_EPING</name>